<reference evidence="9 10" key="1">
    <citation type="submission" date="2020-08" db="EMBL/GenBank/DDBJ databases">
        <title>Genomic Encyclopedia of Type Strains, Phase IV (KMG-IV): sequencing the most valuable type-strain genomes for metagenomic binning, comparative biology and taxonomic classification.</title>
        <authorList>
            <person name="Goeker M."/>
        </authorList>
    </citation>
    <scope>NUCLEOTIDE SEQUENCE [LARGE SCALE GENOMIC DNA]</scope>
    <source>
        <strain evidence="9 10">DSM 28570</strain>
    </source>
</reference>
<evidence type="ECO:0000256" key="4">
    <source>
        <dbReference type="ARBA" id="ARBA00022475"/>
    </source>
</evidence>
<comment type="subcellular location">
    <subcellularLocation>
        <location evidence="1">Cell membrane</location>
        <topology evidence="1">Multi-pass membrane protein</topology>
    </subcellularLocation>
</comment>
<keyword evidence="7 8" id="KW-0472">Membrane</keyword>
<dbReference type="EMBL" id="JACHEO010000006">
    <property type="protein sequence ID" value="MBB5347769.1"/>
    <property type="molecule type" value="Genomic_DNA"/>
</dbReference>
<keyword evidence="5 8" id="KW-0812">Transmembrane</keyword>
<keyword evidence="6 8" id="KW-1133">Transmembrane helix</keyword>
<dbReference type="RefSeq" id="WP_183349820.1">
    <property type="nucleotide sequence ID" value="NZ_JACHEO010000006.1"/>
</dbReference>
<dbReference type="PANTHER" id="PTHR36838">
    <property type="entry name" value="AUXIN EFFLUX CARRIER FAMILY PROTEIN"/>
    <property type="match status" value="1"/>
</dbReference>
<evidence type="ECO:0000256" key="5">
    <source>
        <dbReference type="ARBA" id="ARBA00022692"/>
    </source>
</evidence>
<protein>
    <recommendedName>
        <fullName evidence="11">Transporter</fullName>
    </recommendedName>
</protein>
<dbReference type="AlphaFoldDB" id="A0A840V216"/>
<dbReference type="Gene3D" id="1.20.1530.20">
    <property type="match status" value="1"/>
</dbReference>
<proteinExistence type="inferred from homology"/>
<evidence type="ECO:0000256" key="3">
    <source>
        <dbReference type="ARBA" id="ARBA00022448"/>
    </source>
</evidence>
<evidence type="ECO:0000256" key="2">
    <source>
        <dbReference type="ARBA" id="ARBA00010145"/>
    </source>
</evidence>
<dbReference type="GO" id="GO:0005886">
    <property type="term" value="C:plasma membrane"/>
    <property type="evidence" value="ECO:0007669"/>
    <property type="project" value="UniProtKB-SubCell"/>
</dbReference>
<feature type="transmembrane region" description="Helical" evidence="8">
    <location>
        <begin position="231"/>
        <end position="252"/>
    </location>
</feature>
<dbReference type="PANTHER" id="PTHR36838:SF4">
    <property type="entry name" value="AUXIN EFFLUX CARRIER FAMILY PROTEIN"/>
    <property type="match status" value="1"/>
</dbReference>
<feature type="transmembrane region" description="Helical" evidence="8">
    <location>
        <begin position="162"/>
        <end position="186"/>
    </location>
</feature>
<feature type="transmembrane region" description="Helical" evidence="8">
    <location>
        <begin position="7"/>
        <end position="28"/>
    </location>
</feature>
<accession>A0A840V216</accession>
<feature type="transmembrane region" description="Helical" evidence="8">
    <location>
        <begin position="198"/>
        <end position="219"/>
    </location>
</feature>
<evidence type="ECO:0000256" key="6">
    <source>
        <dbReference type="ARBA" id="ARBA00022989"/>
    </source>
</evidence>
<name>A0A840V216_9BACT</name>
<feature type="transmembrane region" description="Helical" evidence="8">
    <location>
        <begin position="258"/>
        <end position="277"/>
    </location>
</feature>
<comment type="caution">
    <text evidence="9">The sequence shown here is derived from an EMBL/GenBank/DDBJ whole genome shotgun (WGS) entry which is preliminary data.</text>
</comment>
<dbReference type="GO" id="GO:0055085">
    <property type="term" value="P:transmembrane transport"/>
    <property type="evidence" value="ECO:0007669"/>
    <property type="project" value="InterPro"/>
</dbReference>
<keyword evidence="3" id="KW-0813">Transport</keyword>
<dbReference type="Proteomes" id="UP000539642">
    <property type="component" value="Unassembled WGS sequence"/>
</dbReference>
<feature type="transmembrane region" description="Helical" evidence="8">
    <location>
        <begin position="126"/>
        <end position="150"/>
    </location>
</feature>
<sequence length="314" mass="33982">MPLFLDILIIVLPVFLVIGLGFGLKMAQLVDDSFLYQLNRLVYFLALPALLFHEIARADFSTSFNGLLLAGMLAAVLLTFFLAYGFAAWRGYPPEARGSFCQGTFRGNIAYIGLAIVFNAYGGEGLAAAGILLGFLVPFYNFFGILALLLPHRQQGRNLGPWFWIRQIGGNPLIISSFAGILWSFLDIPLPQVIERSLHIVAGMALPLALLAIGGSFSLQRLRGDISKSLIATAIKLIWLPLITAGILLVFGIRGRELAIGVIFAATPTATVAYIMAQQMRGDAELSGSIIMLSTLLSLITYTLALVLLEGLGF</sequence>
<dbReference type="InterPro" id="IPR004776">
    <property type="entry name" value="Mem_transp_PIN-like"/>
</dbReference>
<feature type="transmembrane region" description="Helical" evidence="8">
    <location>
        <begin position="64"/>
        <end position="87"/>
    </location>
</feature>
<comment type="similarity">
    <text evidence="2">Belongs to the auxin efflux carrier (TC 2.A.69) family.</text>
</comment>
<evidence type="ECO:0000256" key="1">
    <source>
        <dbReference type="ARBA" id="ARBA00004651"/>
    </source>
</evidence>
<keyword evidence="10" id="KW-1185">Reference proteome</keyword>
<evidence type="ECO:0000256" key="7">
    <source>
        <dbReference type="ARBA" id="ARBA00023136"/>
    </source>
</evidence>
<organism evidence="9 10">
    <name type="scientific">Desulfoprunum benzoelyticum</name>
    <dbReference type="NCBI Taxonomy" id="1506996"/>
    <lineage>
        <taxon>Bacteria</taxon>
        <taxon>Pseudomonadati</taxon>
        <taxon>Thermodesulfobacteriota</taxon>
        <taxon>Desulfobulbia</taxon>
        <taxon>Desulfobulbales</taxon>
        <taxon>Desulfobulbaceae</taxon>
        <taxon>Desulfoprunum</taxon>
    </lineage>
</organism>
<evidence type="ECO:0000313" key="10">
    <source>
        <dbReference type="Proteomes" id="UP000539642"/>
    </source>
</evidence>
<dbReference type="Pfam" id="PF03547">
    <property type="entry name" value="Mem_trans"/>
    <property type="match status" value="1"/>
</dbReference>
<feature type="transmembrane region" description="Helical" evidence="8">
    <location>
        <begin position="34"/>
        <end position="52"/>
    </location>
</feature>
<feature type="transmembrane region" description="Helical" evidence="8">
    <location>
        <begin position="289"/>
        <end position="309"/>
    </location>
</feature>
<dbReference type="InterPro" id="IPR038770">
    <property type="entry name" value="Na+/solute_symporter_sf"/>
</dbReference>
<gene>
    <name evidence="9" type="ORF">HNQ81_001493</name>
</gene>
<evidence type="ECO:0000256" key="8">
    <source>
        <dbReference type="SAM" id="Phobius"/>
    </source>
</evidence>
<evidence type="ECO:0000313" key="9">
    <source>
        <dbReference type="EMBL" id="MBB5347769.1"/>
    </source>
</evidence>
<evidence type="ECO:0008006" key="11">
    <source>
        <dbReference type="Google" id="ProtNLM"/>
    </source>
</evidence>
<keyword evidence="4" id="KW-1003">Cell membrane</keyword>